<evidence type="ECO:0000313" key="1">
    <source>
        <dbReference type="EMBL" id="SDT52458.1"/>
    </source>
</evidence>
<accession>A0A1H2B2P6</accession>
<name>A0A1H2B2P6_9PSED</name>
<gene>
    <name evidence="1" type="ORF">SAMN05216222_4879</name>
</gene>
<dbReference type="Proteomes" id="UP000198481">
    <property type="component" value="Chromosome I"/>
</dbReference>
<protein>
    <submittedName>
        <fullName evidence="1">Uncharacterized protein</fullName>
    </submittedName>
</protein>
<reference evidence="1 2" key="1">
    <citation type="submission" date="2016-10" db="EMBL/GenBank/DDBJ databases">
        <authorList>
            <person name="de Groot N.N."/>
        </authorList>
    </citation>
    <scope>NUCLEOTIDE SEQUENCE [LARGE SCALE GENOMIC DNA]</scope>
    <source>
        <strain evidence="1 2">LMG 26867</strain>
    </source>
</reference>
<organism evidence="1 2">
    <name type="scientific">Pseudomonas prosekii</name>
    <dbReference type="NCBI Taxonomy" id="1148509"/>
    <lineage>
        <taxon>Bacteria</taxon>
        <taxon>Pseudomonadati</taxon>
        <taxon>Pseudomonadota</taxon>
        <taxon>Gammaproteobacteria</taxon>
        <taxon>Pseudomonadales</taxon>
        <taxon>Pseudomonadaceae</taxon>
        <taxon>Pseudomonas</taxon>
    </lineage>
</organism>
<dbReference type="EMBL" id="LT629762">
    <property type="protein sequence ID" value="SDT52458.1"/>
    <property type="molecule type" value="Genomic_DNA"/>
</dbReference>
<evidence type="ECO:0000313" key="2">
    <source>
        <dbReference type="Proteomes" id="UP000198481"/>
    </source>
</evidence>
<dbReference type="STRING" id="1148509.SAMN05216222_4879"/>
<proteinExistence type="predicted"/>
<dbReference type="RefSeq" id="WP_092280034.1">
    <property type="nucleotide sequence ID" value="NZ_LT629762.1"/>
</dbReference>
<dbReference type="AlphaFoldDB" id="A0A1H2B2P6"/>
<sequence length="194" mass="20632">MTDQAKNDAQPVIDAVVVGDAQRLIRALRGLAKALPVVFLGVTGQLLSTKQHESVSAACFCFGGVSDFYHADGKVFGAVYTDTFLLVREAGPVGVGMAYEEVRKLVLQVRAEYDESVLKKALQLKESLEELDKLLTGHSFADSKLTSLAHVDLFRGQALLMGGLNPAGRDQNDAAAPAGASLQFATSARGHFPA</sequence>